<dbReference type="EMBL" id="BMXF01000002">
    <property type="protein sequence ID" value="GHB68168.1"/>
    <property type="molecule type" value="Genomic_DNA"/>
</dbReference>
<feature type="compositionally biased region" description="Pro residues" evidence="1">
    <location>
        <begin position="21"/>
        <end position="30"/>
    </location>
</feature>
<evidence type="ECO:0000313" key="3">
    <source>
        <dbReference type="Proteomes" id="UP000598271"/>
    </source>
</evidence>
<dbReference type="Proteomes" id="UP000598271">
    <property type="component" value="Unassembled WGS sequence"/>
</dbReference>
<reference evidence="2 3" key="1">
    <citation type="journal article" date="2014" name="Int. J. Syst. Evol. Microbiol.">
        <title>Complete genome sequence of Corynebacterium casei LMG S-19264T (=DSM 44701T), isolated from a smear-ripened cheese.</title>
        <authorList>
            <consortium name="US DOE Joint Genome Institute (JGI-PGF)"/>
            <person name="Walter F."/>
            <person name="Albersmeier A."/>
            <person name="Kalinowski J."/>
            <person name="Ruckert C."/>
        </authorList>
    </citation>
    <scope>NUCLEOTIDE SEQUENCE [LARGE SCALE GENOMIC DNA]</scope>
    <source>
        <strain evidence="2 3">KCTC 12866</strain>
    </source>
</reference>
<comment type="caution">
    <text evidence="2">The sequence shown here is derived from an EMBL/GenBank/DDBJ whole genome shotgun (WGS) entry which is preliminary data.</text>
</comment>
<dbReference type="AlphaFoldDB" id="A0A8J3D8F3"/>
<organism evidence="2 3">
    <name type="scientific">Persicitalea jodogahamensis</name>
    <dbReference type="NCBI Taxonomy" id="402147"/>
    <lineage>
        <taxon>Bacteria</taxon>
        <taxon>Pseudomonadati</taxon>
        <taxon>Bacteroidota</taxon>
        <taxon>Cytophagia</taxon>
        <taxon>Cytophagales</taxon>
        <taxon>Spirosomataceae</taxon>
        <taxon>Persicitalea</taxon>
    </lineage>
</organism>
<feature type="compositionally biased region" description="Gly residues" evidence="1">
    <location>
        <begin position="1"/>
        <end position="14"/>
    </location>
</feature>
<protein>
    <submittedName>
        <fullName evidence="2">Uncharacterized protein</fullName>
    </submittedName>
</protein>
<keyword evidence="3" id="KW-1185">Reference proteome</keyword>
<proteinExistence type="predicted"/>
<accession>A0A8J3D8F3</accession>
<name>A0A8J3D8F3_9BACT</name>
<evidence type="ECO:0000313" key="2">
    <source>
        <dbReference type="EMBL" id="GHB68168.1"/>
    </source>
</evidence>
<feature type="region of interest" description="Disordered" evidence="1">
    <location>
        <begin position="1"/>
        <end position="51"/>
    </location>
</feature>
<evidence type="ECO:0000256" key="1">
    <source>
        <dbReference type="SAM" id="MobiDB-lite"/>
    </source>
</evidence>
<gene>
    <name evidence="2" type="ORF">GCM10007390_21860</name>
</gene>
<sequence>MPCGPGGTNPGGGDPIDVPGLPSPFAPPSSPSGLPIHVGGGGPPSGTAPTIPQDAINRIYTALTINSWEAQGVNVTDEERAWLFQNPQAINPLDIFVGTNLGAAVEKWSFGLLGNFIRHILTSDFEKRMFDRYWTGQGGTYHLTNAEFSDIIAQGSPETSRTPTTYLNQNAFEQGWTWYHTERYNAALGRARVYIRASDDHAFGLIDTYDFNPQSGDRDMASEIFTRIGGTFITAGARPFTIVYP</sequence>